<evidence type="ECO:0000313" key="2">
    <source>
        <dbReference type="EMBL" id="NKX90919.1"/>
    </source>
</evidence>
<protein>
    <submittedName>
        <fullName evidence="2">MerR family transcriptional regulator</fullName>
    </submittedName>
</protein>
<reference evidence="2 3" key="1">
    <citation type="submission" date="2020-04" db="EMBL/GenBank/DDBJ databases">
        <title>MicrobeNet Type strains.</title>
        <authorList>
            <person name="Nicholson A.C."/>
        </authorList>
    </citation>
    <scope>NUCLEOTIDE SEQUENCE [LARGE SCALE GENOMIC DNA]</scope>
    <source>
        <strain evidence="2 3">DSM 44960</strain>
    </source>
</reference>
<dbReference type="InterPro" id="IPR036594">
    <property type="entry name" value="Meth_synthase_dom"/>
</dbReference>
<organism evidence="2 3">
    <name type="scientific">Nocardia coubleae</name>
    <dbReference type="NCBI Taxonomy" id="356147"/>
    <lineage>
        <taxon>Bacteria</taxon>
        <taxon>Bacillati</taxon>
        <taxon>Actinomycetota</taxon>
        <taxon>Actinomycetes</taxon>
        <taxon>Mycobacteriales</taxon>
        <taxon>Nocardiaceae</taxon>
        <taxon>Nocardia</taxon>
    </lineage>
</organism>
<evidence type="ECO:0000259" key="1">
    <source>
        <dbReference type="PROSITE" id="PS50937"/>
    </source>
</evidence>
<dbReference type="Gene3D" id="3.40.50.280">
    <property type="entry name" value="Cobalamin-binding domain"/>
    <property type="match status" value="1"/>
</dbReference>
<dbReference type="Proteomes" id="UP000572007">
    <property type="component" value="Unassembled WGS sequence"/>
</dbReference>
<dbReference type="Pfam" id="PF13411">
    <property type="entry name" value="MerR_1"/>
    <property type="match status" value="1"/>
</dbReference>
<evidence type="ECO:0000313" key="3">
    <source>
        <dbReference type="Proteomes" id="UP000572007"/>
    </source>
</evidence>
<name>A0A846WBR3_9NOCA</name>
<dbReference type="GO" id="GO:0031419">
    <property type="term" value="F:cobalamin binding"/>
    <property type="evidence" value="ECO:0007669"/>
    <property type="project" value="InterPro"/>
</dbReference>
<dbReference type="InterPro" id="IPR009061">
    <property type="entry name" value="DNA-bd_dom_put_sf"/>
</dbReference>
<dbReference type="RefSeq" id="WP_067643071.1">
    <property type="nucleotide sequence ID" value="NZ_JAAXOM010000008.1"/>
</dbReference>
<proteinExistence type="predicted"/>
<feature type="domain" description="HTH merR-type" evidence="1">
    <location>
        <begin position="13"/>
        <end position="82"/>
    </location>
</feature>
<dbReference type="GO" id="GO:0003677">
    <property type="term" value="F:DNA binding"/>
    <property type="evidence" value="ECO:0007669"/>
    <property type="project" value="InterPro"/>
</dbReference>
<dbReference type="PROSITE" id="PS50937">
    <property type="entry name" value="HTH_MERR_2"/>
    <property type="match status" value="1"/>
</dbReference>
<dbReference type="GO" id="GO:0046872">
    <property type="term" value="F:metal ion binding"/>
    <property type="evidence" value="ECO:0007669"/>
    <property type="project" value="InterPro"/>
</dbReference>
<gene>
    <name evidence="2" type="ORF">HGA10_26910</name>
</gene>
<dbReference type="InterPro" id="IPR000551">
    <property type="entry name" value="MerR-type_HTH_dom"/>
</dbReference>
<dbReference type="Gene3D" id="1.10.1240.10">
    <property type="entry name" value="Methionine synthase domain"/>
    <property type="match status" value="1"/>
</dbReference>
<dbReference type="InterPro" id="IPR036724">
    <property type="entry name" value="Cobalamin-bd_sf"/>
</dbReference>
<sequence length="297" mass="30896">MSAGSAPVSDAAGYTVRAVADRLGIPTATLRSWNRRYDIGPAQDRPGKHRLYTEADIAALERMLALIRDGASPAGAAATVRGIAVLPGDRLPLLDAAFALDSGRVIALLEAHVRAVGIVETWDGLCRPAFADVVARQSSGEGCIDVEHLLSWCITSVMQRTHTPHAHTDHTILLACTGGETHSLPLEVLRAALAEQGVGARMLGADVPTVALADALARPSGPTSVLLWSHRESTALTSAVVAGLAAGAQVFVGGPGWQEVLLPTEVQRVDGLAEAVAVLGPDSSRLADTEAAANQRQ</sequence>
<dbReference type="GO" id="GO:0006355">
    <property type="term" value="P:regulation of DNA-templated transcription"/>
    <property type="evidence" value="ECO:0007669"/>
    <property type="project" value="InterPro"/>
</dbReference>
<dbReference type="EMBL" id="JAAXOM010000008">
    <property type="protein sequence ID" value="NKX90919.1"/>
    <property type="molecule type" value="Genomic_DNA"/>
</dbReference>
<dbReference type="CDD" id="cd01104">
    <property type="entry name" value="HTH_MlrA-CarA"/>
    <property type="match status" value="1"/>
</dbReference>
<dbReference type="AlphaFoldDB" id="A0A846WBR3"/>
<keyword evidence="3" id="KW-1185">Reference proteome</keyword>
<dbReference type="SUPFAM" id="SSF46955">
    <property type="entry name" value="Putative DNA-binding domain"/>
    <property type="match status" value="1"/>
</dbReference>
<accession>A0A846WBR3</accession>
<dbReference type="Gene3D" id="1.10.1660.10">
    <property type="match status" value="1"/>
</dbReference>
<dbReference type="SUPFAM" id="SSF52242">
    <property type="entry name" value="Cobalamin (vitamin B12)-binding domain"/>
    <property type="match status" value="1"/>
</dbReference>
<comment type="caution">
    <text evidence="2">The sequence shown here is derived from an EMBL/GenBank/DDBJ whole genome shotgun (WGS) entry which is preliminary data.</text>
</comment>